<feature type="compositionally biased region" description="Polar residues" evidence="1">
    <location>
        <begin position="106"/>
        <end position="116"/>
    </location>
</feature>
<keyword evidence="2" id="KW-1133">Transmembrane helix</keyword>
<reference evidence="3" key="1">
    <citation type="submission" date="2020-10" db="EMBL/GenBank/DDBJ databases">
        <authorList>
            <person name="Gilroy R."/>
        </authorList>
    </citation>
    <scope>NUCLEOTIDE SEQUENCE</scope>
    <source>
        <strain evidence="3">CHK157-1446</strain>
    </source>
</reference>
<name>A0A9D1ENR3_9FIRM</name>
<gene>
    <name evidence="3" type="ORF">IAD01_02815</name>
</gene>
<feature type="region of interest" description="Disordered" evidence="1">
    <location>
        <begin position="47"/>
        <end position="116"/>
    </location>
</feature>
<evidence type="ECO:0000256" key="1">
    <source>
        <dbReference type="SAM" id="MobiDB-lite"/>
    </source>
</evidence>
<proteinExistence type="predicted"/>
<feature type="compositionally biased region" description="Basic and acidic residues" evidence="1">
    <location>
        <begin position="47"/>
        <end position="63"/>
    </location>
</feature>
<feature type="transmembrane region" description="Helical" evidence="2">
    <location>
        <begin position="14"/>
        <end position="35"/>
    </location>
</feature>
<evidence type="ECO:0000256" key="2">
    <source>
        <dbReference type="SAM" id="Phobius"/>
    </source>
</evidence>
<sequence length="116" mass="12172">MTSIAVLAYSPAQIAWFLFEMVLIFAGLFVIAVLTPKLAAFIDKKRAQAKSPFEKLEQNKSGDDTTDINPADKNPAAIEDKSAADAENGAGGNAECGASSEDSRTSDTSGASDEVK</sequence>
<accession>A0A9D1ENR3</accession>
<evidence type="ECO:0000313" key="4">
    <source>
        <dbReference type="Proteomes" id="UP000823982"/>
    </source>
</evidence>
<dbReference type="EMBL" id="DVIR01000030">
    <property type="protein sequence ID" value="HIS24317.1"/>
    <property type="molecule type" value="Genomic_DNA"/>
</dbReference>
<comment type="caution">
    <text evidence="3">The sequence shown here is derived from an EMBL/GenBank/DDBJ whole genome shotgun (WGS) entry which is preliminary data.</text>
</comment>
<organism evidence="3 4">
    <name type="scientific">Candidatus Faeciplasma gallinarum</name>
    <dbReference type="NCBI Taxonomy" id="2840799"/>
    <lineage>
        <taxon>Bacteria</taxon>
        <taxon>Bacillati</taxon>
        <taxon>Bacillota</taxon>
        <taxon>Clostridia</taxon>
        <taxon>Eubacteriales</taxon>
        <taxon>Oscillospiraceae</taxon>
        <taxon>Oscillospiraceae incertae sedis</taxon>
        <taxon>Candidatus Faeciplasma</taxon>
    </lineage>
</organism>
<keyword evidence="2" id="KW-0472">Membrane</keyword>
<dbReference type="AlphaFoldDB" id="A0A9D1ENR3"/>
<dbReference type="Proteomes" id="UP000823982">
    <property type="component" value="Unassembled WGS sequence"/>
</dbReference>
<protein>
    <submittedName>
        <fullName evidence="3">Uncharacterized protein</fullName>
    </submittedName>
</protein>
<evidence type="ECO:0000313" key="3">
    <source>
        <dbReference type="EMBL" id="HIS24317.1"/>
    </source>
</evidence>
<reference evidence="3" key="2">
    <citation type="journal article" date="2021" name="PeerJ">
        <title>Extensive microbial diversity within the chicken gut microbiome revealed by metagenomics and culture.</title>
        <authorList>
            <person name="Gilroy R."/>
            <person name="Ravi A."/>
            <person name="Getino M."/>
            <person name="Pursley I."/>
            <person name="Horton D.L."/>
            <person name="Alikhan N.F."/>
            <person name="Baker D."/>
            <person name="Gharbi K."/>
            <person name="Hall N."/>
            <person name="Watson M."/>
            <person name="Adriaenssens E.M."/>
            <person name="Foster-Nyarko E."/>
            <person name="Jarju S."/>
            <person name="Secka A."/>
            <person name="Antonio M."/>
            <person name="Oren A."/>
            <person name="Chaudhuri R.R."/>
            <person name="La Ragione R."/>
            <person name="Hildebrand F."/>
            <person name="Pallen M.J."/>
        </authorList>
    </citation>
    <scope>NUCLEOTIDE SEQUENCE</scope>
    <source>
        <strain evidence="3">CHK157-1446</strain>
    </source>
</reference>
<keyword evidence="2" id="KW-0812">Transmembrane</keyword>